<gene>
    <name evidence="2" type="ORF">HYG79_06785</name>
</gene>
<proteinExistence type="predicted"/>
<dbReference type="RefSeq" id="WP_179241356.1">
    <property type="nucleotide sequence ID" value="NZ_CP058595.1"/>
</dbReference>
<keyword evidence="3" id="KW-1185">Reference proteome</keyword>
<protein>
    <submittedName>
        <fullName evidence="2">Uncharacterized protein</fullName>
    </submittedName>
</protein>
<dbReference type="KEGG" id="cagg:HYG79_06785"/>
<feature type="chain" id="PRO_5028802678" evidence="1">
    <location>
        <begin position="22"/>
        <end position="148"/>
    </location>
</feature>
<evidence type="ECO:0000256" key="1">
    <source>
        <dbReference type="SAM" id="SignalP"/>
    </source>
</evidence>
<keyword evidence="1" id="KW-0732">Signal</keyword>
<feature type="signal peptide" evidence="1">
    <location>
        <begin position="1"/>
        <end position="21"/>
    </location>
</feature>
<name>A0A7H9ANQ2_9FLAO</name>
<evidence type="ECO:0000313" key="2">
    <source>
        <dbReference type="EMBL" id="QLG45066.1"/>
    </source>
</evidence>
<organism evidence="2 3">
    <name type="scientific">Costertonia aggregata</name>
    <dbReference type="NCBI Taxonomy" id="343403"/>
    <lineage>
        <taxon>Bacteria</taxon>
        <taxon>Pseudomonadati</taxon>
        <taxon>Bacteroidota</taxon>
        <taxon>Flavobacteriia</taxon>
        <taxon>Flavobacteriales</taxon>
        <taxon>Flavobacteriaceae</taxon>
        <taxon>Costertonia</taxon>
    </lineage>
</organism>
<reference evidence="2 3" key="1">
    <citation type="journal article" date="2006" name="Int. J. Syst. Evol. Microbiol.">
        <title>Costertonia aggregata gen. nov., sp. nov., a mesophilic marine bacterium of the family Flavobacteriaceae, isolated from a mature biofilm.</title>
        <authorList>
            <person name="Kwon K.K."/>
            <person name="Lee Y.K."/>
            <person name="Lee H.K."/>
        </authorList>
    </citation>
    <scope>NUCLEOTIDE SEQUENCE [LARGE SCALE GENOMIC DNA]</scope>
    <source>
        <strain evidence="2 3">KCCM 42265</strain>
    </source>
</reference>
<dbReference type="EMBL" id="CP058595">
    <property type="protein sequence ID" value="QLG45066.1"/>
    <property type="molecule type" value="Genomic_DNA"/>
</dbReference>
<sequence>MKKCIALLLIIAFTAFSNLMAQHTEGGVVGFSCSFVGKPSLLVMKMSKLALKSKYDTIRQKLVKGSIGEKYLAIVLCETFVEKNEIVLTTVERKIIEDSYCSRAKLSICAGCTMFRPVTISELLNQTSAHDFGVRTRQWAKSMVQGHL</sequence>
<evidence type="ECO:0000313" key="3">
    <source>
        <dbReference type="Proteomes" id="UP000509302"/>
    </source>
</evidence>
<dbReference type="AlphaFoldDB" id="A0A7H9ANQ2"/>
<dbReference type="Proteomes" id="UP000509302">
    <property type="component" value="Chromosome"/>
</dbReference>
<accession>A0A7H9ANQ2</accession>